<dbReference type="EMBL" id="CAJVAX010000017">
    <property type="protein sequence ID" value="CAG7641400.1"/>
    <property type="molecule type" value="Genomic_DNA"/>
</dbReference>
<sequence>MTVHAHAVETNSRIEPVRADGSICAAFVFRIPASIRGLAISGTWDRRRPEHGRGALLRHHS</sequence>
<name>A0A9W4H163_9ACTN</name>
<dbReference type="AlphaFoldDB" id="A0A9W4H163"/>
<organism evidence="1 2">
    <name type="scientific">Actinacidiphila bryophytorum</name>
    <dbReference type="NCBI Taxonomy" id="1436133"/>
    <lineage>
        <taxon>Bacteria</taxon>
        <taxon>Bacillati</taxon>
        <taxon>Actinomycetota</taxon>
        <taxon>Actinomycetes</taxon>
        <taxon>Kitasatosporales</taxon>
        <taxon>Streptomycetaceae</taxon>
        <taxon>Actinacidiphila</taxon>
    </lineage>
</organism>
<evidence type="ECO:0000313" key="1">
    <source>
        <dbReference type="EMBL" id="CAG7641400.1"/>
    </source>
</evidence>
<protein>
    <submittedName>
        <fullName evidence="1">Uncharacterized protein</fullName>
    </submittedName>
</protein>
<comment type="caution">
    <text evidence="1">The sequence shown here is derived from an EMBL/GenBank/DDBJ whole genome shotgun (WGS) entry which is preliminary data.</text>
</comment>
<gene>
    <name evidence="1" type="ORF">SBRY_30532</name>
</gene>
<dbReference type="Proteomes" id="UP001153328">
    <property type="component" value="Unassembled WGS sequence"/>
</dbReference>
<proteinExistence type="predicted"/>
<accession>A0A9W4H163</accession>
<keyword evidence="2" id="KW-1185">Reference proteome</keyword>
<reference evidence="1" key="1">
    <citation type="submission" date="2021-06" db="EMBL/GenBank/DDBJ databases">
        <authorList>
            <person name="Arsene-Ploetze F."/>
        </authorList>
    </citation>
    <scope>NUCLEOTIDE SEQUENCE</scope>
    <source>
        <strain evidence="1">SBRY1</strain>
    </source>
</reference>
<evidence type="ECO:0000313" key="2">
    <source>
        <dbReference type="Proteomes" id="UP001153328"/>
    </source>
</evidence>